<gene>
    <name evidence="1" type="ORF">BaRGS_00015972</name>
</gene>
<protein>
    <submittedName>
        <fullName evidence="1">Uncharacterized protein</fullName>
    </submittedName>
</protein>
<evidence type="ECO:0000313" key="2">
    <source>
        <dbReference type="Proteomes" id="UP001519460"/>
    </source>
</evidence>
<dbReference type="EMBL" id="JACVVK020000099">
    <property type="protein sequence ID" value="KAK7492834.1"/>
    <property type="molecule type" value="Genomic_DNA"/>
</dbReference>
<dbReference type="Proteomes" id="UP001519460">
    <property type="component" value="Unassembled WGS sequence"/>
</dbReference>
<organism evidence="1 2">
    <name type="scientific">Batillaria attramentaria</name>
    <dbReference type="NCBI Taxonomy" id="370345"/>
    <lineage>
        <taxon>Eukaryota</taxon>
        <taxon>Metazoa</taxon>
        <taxon>Spiralia</taxon>
        <taxon>Lophotrochozoa</taxon>
        <taxon>Mollusca</taxon>
        <taxon>Gastropoda</taxon>
        <taxon>Caenogastropoda</taxon>
        <taxon>Sorbeoconcha</taxon>
        <taxon>Cerithioidea</taxon>
        <taxon>Batillariidae</taxon>
        <taxon>Batillaria</taxon>
    </lineage>
</organism>
<sequence>MRVLVIIIVDAEHFIIVDAEHFIIVDAEHFIIVDAEHFIIVDAEHFIIVDAEHFIIVDAEHFSRSFCVHAYDSRKTVAWQRQAVDRQNAEVKVTRVIRLTARSKVKASLGAPHSSGSDVADRTPQHVCDVPYTHKESYMTERQTPATLISEDDK</sequence>
<evidence type="ECO:0000313" key="1">
    <source>
        <dbReference type="EMBL" id="KAK7492834.1"/>
    </source>
</evidence>
<comment type="caution">
    <text evidence="1">The sequence shown here is derived from an EMBL/GenBank/DDBJ whole genome shotgun (WGS) entry which is preliminary data.</text>
</comment>
<name>A0ABD0L175_9CAEN</name>
<proteinExistence type="predicted"/>
<accession>A0ABD0L175</accession>
<reference evidence="1 2" key="1">
    <citation type="journal article" date="2023" name="Sci. Data">
        <title>Genome assembly of the Korean intertidal mud-creeper Batillaria attramentaria.</title>
        <authorList>
            <person name="Patra A.K."/>
            <person name="Ho P.T."/>
            <person name="Jun S."/>
            <person name="Lee S.J."/>
            <person name="Kim Y."/>
            <person name="Won Y.J."/>
        </authorList>
    </citation>
    <scope>NUCLEOTIDE SEQUENCE [LARGE SCALE GENOMIC DNA]</scope>
    <source>
        <strain evidence="1">Wonlab-2016</strain>
    </source>
</reference>
<dbReference type="AlphaFoldDB" id="A0ABD0L175"/>
<keyword evidence="2" id="KW-1185">Reference proteome</keyword>